<dbReference type="FunFam" id="3.20.20.70:FF:000056">
    <property type="entry name" value="hydroxyacid oxidase 2"/>
    <property type="match status" value="1"/>
</dbReference>
<dbReference type="PROSITE" id="PS51349">
    <property type="entry name" value="FMN_HYDROXY_ACID_DH_2"/>
    <property type="match status" value="1"/>
</dbReference>
<dbReference type="AlphaFoldDB" id="A0AAV2AA64"/>
<dbReference type="GO" id="GO:0005782">
    <property type="term" value="C:peroxisomal matrix"/>
    <property type="evidence" value="ECO:0007669"/>
    <property type="project" value="TreeGrafter"/>
</dbReference>
<dbReference type="CDD" id="cd02809">
    <property type="entry name" value="alpha_hydroxyacid_oxid_FMN"/>
    <property type="match status" value="1"/>
</dbReference>
<keyword evidence="3" id="KW-0560">Oxidoreductase</keyword>
<dbReference type="GO" id="GO:0003973">
    <property type="term" value="F:(S)-2-hydroxy-acid oxidase activity"/>
    <property type="evidence" value="ECO:0007669"/>
    <property type="project" value="UniProtKB-EC"/>
</dbReference>
<reference evidence="8 9" key="1">
    <citation type="submission" date="2024-04" db="EMBL/GenBank/DDBJ databases">
        <authorList>
            <person name="Rising A."/>
            <person name="Reimegard J."/>
            <person name="Sonavane S."/>
            <person name="Akerstrom W."/>
            <person name="Nylinder S."/>
            <person name="Hedman E."/>
            <person name="Kallberg Y."/>
        </authorList>
    </citation>
    <scope>NUCLEOTIDE SEQUENCE [LARGE SCALE GENOMIC DNA]</scope>
</reference>
<comment type="catalytic activity">
    <reaction evidence="6">
        <text>2-hydroxyoctanoate + O2 = 2-oxooctanoate + H2O2</text>
        <dbReference type="Rhea" id="RHEA:67940"/>
        <dbReference type="ChEBI" id="CHEBI:15379"/>
        <dbReference type="ChEBI" id="CHEBI:16240"/>
        <dbReference type="ChEBI" id="CHEBI:133514"/>
        <dbReference type="ChEBI" id="CHEBI:176689"/>
    </reaction>
    <physiologicalReaction direction="left-to-right" evidence="6">
        <dbReference type="Rhea" id="RHEA:67941"/>
    </physiologicalReaction>
</comment>
<keyword evidence="9" id="KW-1185">Reference proteome</keyword>
<evidence type="ECO:0000256" key="1">
    <source>
        <dbReference type="ARBA" id="ARBA00001917"/>
    </source>
</evidence>
<dbReference type="EC" id="1.1.3.15" evidence="2"/>
<dbReference type="PANTHER" id="PTHR10578:SF149">
    <property type="entry name" value="2-HYDROXYACID OXIDASE 2"/>
    <property type="match status" value="1"/>
</dbReference>
<comment type="caution">
    <text evidence="8">The sequence shown here is derived from an EMBL/GenBank/DDBJ whole genome shotgun (WGS) entry which is preliminary data.</text>
</comment>
<evidence type="ECO:0000256" key="5">
    <source>
        <dbReference type="ARBA" id="ARBA00029325"/>
    </source>
</evidence>
<gene>
    <name evidence="8" type="ORF">LARSCL_LOCUS10866</name>
</gene>
<dbReference type="PANTHER" id="PTHR10578">
    <property type="entry name" value="S -2-HYDROXY-ACID OXIDASE-RELATED"/>
    <property type="match status" value="1"/>
</dbReference>
<comment type="cofactor">
    <cofactor evidence="1">
        <name>FMN</name>
        <dbReference type="ChEBI" id="CHEBI:58210"/>
    </cofactor>
</comment>
<dbReference type="InterPro" id="IPR037396">
    <property type="entry name" value="FMN_HAD"/>
</dbReference>
<comment type="similarity">
    <text evidence="4">Belongs to the FMN-dependent alpha-hydroxy acid dehydrogenase family.</text>
</comment>
<dbReference type="Proteomes" id="UP001497382">
    <property type="component" value="Unassembled WGS sequence"/>
</dbReference>
<evidence type="ECO:0000313" key="9">
    <source>
        <dbReference type="Proteomes" id="UP001497382"/>
    </source>
</evidence>
<dbReference type="PROSITE" id="PS00557">
    <property type="entry name" value="FMN_HYDROXY_ACID_DH_1"/>
    <property type="match status" value="1"/>
</dbReference>
<accession>A0AAV2AA64</accession>
<proteinExistence type="inferred from homology"/>
<evidence type="ECO:0000256" key="6">
    <source>
        <dbReference type="ARBA" id="ARBA00029327"/>
    </source>
</evidence>
<feature type="domain" description="FMN hydroxy acid dehydrogenase" evidence="7">
    <location>
        <begin position="89"/>
        <end position="439"/>
    </location>
</feature>
<comment type="catalytic activity">
    <reaction evidence="5">
        <text>a (2S)-2-hydroxycarboxylate + O2 = a 2-oxocarboxylate + H2O2</text>
        <dbReference type="Rhea" id="RHEA:16789"/>
        <dbReference type="ChEBI" id="CHEBI:15379"/>
        <dbReference type="ChEBI" id="CHEBI:16240"/>
        <dbReference type="ChEBI" id="CHEBI:35179"/>
        <dbReference type="ChEBI" id="CHEBI:58123"/>
        <dbReference type="EC" id="1.1.3.15"/>
    </reaction>
    <physiologicalReaction direction="left-to-right" evidence="5">
        <dbReference type="Rhea" id="RHEA:16790"/>
    </physiologicalReaction>
</comment>
<dbReference type="SUPFAM" id="SSF51395">
    <property type="entry name" value="FMN-linked oxidoreductases"/>
    <property type="match status" value="1"/>
</dbReference>
<dbReference type="GO" id="GO:0010181">
    <property type="term" value="F:FMN binding"/>
    <property type="evidence" value="ECO:0007669"/>
    <property type="project" value="InterPro"/>
</dbReference>
<sequence>MLTILSAENENTPLLIIAGQEIKRPQGSSARQAWCAQTENERLVNKPPSGLSEKLSDHLVQESLHLSKGKVFLEKIGCNEEYEPSDCDFDKFDLVTVDDYDRCGPAKLPLIDRNYFLGAAGRRTTYKRNKNAFDEIKIVPRMLRDVSRNTLESSTLGMNVDFPIGLSPVALQRLAHPDGELATVAGISPFRTIMILSSYASTLLEEVARAAQNTSIHLWMQMYIFDNRTWTSTLIRRAEMSGFKGIVITADSPVHGTVTCDGRRKIIKDGKANVENIDVSKVKSSSSAVFRDIKWLRSLTKLPIIIKGLLSGADATRAILAGASAILVSNHGGRQMDGDPATIEALPGVVDAVNKLYPRRDVYLDGGVRSGQDIYKAIARGAKMVFIGRPIVWGLAIEGAQGVNNVITILRNEFNETMLLSGASNVKEIKRDTLIPRIPFWSMLNFRMPNGTFTNP</sequence>
<evidence type="ECO:0000313" key="8">
    <source>
        <dbReference type="EMBL" id="CAL1280274.1"/>
    </source>
</evidence>
<dbReference type="Pfam" id="PF01070">
    <property type="entry name" value="FMN_dh"/>
    <property type="match status" value="1"/>
</dbReference>
<dbReference type="InterPro" id="IPR000262">
    <property type="entry name" value="FMN-dep_DH"/>
</dbReference>
<dbReference type="EMBL" id="CAXIEN010000129">
    <property type="protein sequence ID" value="CAL1280274.1"/>
    <property type="molecule type" value="Genomic_DNA"/>
</dbReference>
<evidence type="ECO:0000256" key="4">
    <source>
        <dbReference type="ARBA" id="ARBA00024042"/>
    </source>
</evidence>
<protein>
    <recommendedName>
        <fullName evidence="2">(S)-2-hydroxy-acid oxidase</fullName>
        <ecNumber evidence="2">1.1.3.15</ecNumber>
    </recommendedName>
</protein>
<dbReference type="GO" id="GO:0001561">
    <property type="term" value="P:fatty acid alpha-oxidation"/>
    <property type="evidence" value="ECO:0007669"/>
    <property type="project" value="TreeGrafter"/>
</dbReference>
<evidence type="ECO:0000256" key="2">
    <source>
        <dbReference type="ARBA" id="ARBA00013087"/>
    </source>
</evidence>
<name>A0AAV2AA64_9ARAC</name>
<dbReference type="InterPro" id="IPR013785">
    <property type="entry name" value="Aldolase_TIM"/>
</dbReference>
<evidence type="ECO:0000259" key="7">
    <source>
        <dbReference type="PROSITE" id="PS51349"/>
    </source>
</evidence>
<dbReference type="Gene3D" id="3.20.20.70">
    <property type="entry name" value="Aldolase class I"/>
    <property type="match status" value="1"/>
</dbReference>
<dbReference type="InterPro" id="IPR008259">
    <property type="entry name" value="FMN_hydac_DH_AS"/>
</dbReference>
<dbReference type="InterPro" id="IPR012133">
    <property type="entry name" value="Alpha-hydoxy_acid_DH_FMN"/>
</dbReference>
<evidence type="ECO:0000256" key="3">
    <source>
        <dbReference type="ARBA" id="ARBA00023002"/>
    </source>
</evidence>
<organism evidence="8 9">
    <name type="scientific">Larinioides sclopetarius</name>
    <dbReference type="NCBI Taxonomy" id="280406"/>
    <lineage>
        <taxon>Eukaryota</taxon>
        <taxon>Metazoa</taxon>
        <taxon>Ecdysozoa</taxon>
        <taxon>Arthropoda</taxon>
        <taxon>Chelicerata</taxon>
        <taxon>Arachnida</taxon>
        <taxon>Araneae</taxon>
        <taxon>Araneomorphae</taxon>
        <taxon>Entelegynae</taxon>
        <taxon>Araneoidea</taxon>
        <taxon>Araneidae</taxon>
        <taxon>Larinioides</taxon>
    </lineage>
</organism>